<dbReference type="InterPro" id="IPR002464">
    <property type="entry name" value="DNA/RNA_helicase_DEAH_CS"/>
</dbReference>
<dbReference type="PROSITE" id="PS51192">
    <property type="entry name" value="HELICASE_ATP_BIND_1"/>
    <property type="match status" value="1"/>
</dbReference>
<dbReference type="SMART" id="SM00487">
    <property type="entry name" value="DEXDc"/>
    <property type="match status" value="1"/>
</dbReference>
<dbReference type="RefSeq" id="WP_353318238.1">
    <property type="nucleotide sequence ID" value="NZ_BAABVV010000037.1"/>
</dbReference>
<dbReference type="PANTHER" id="PTHR13710:SF84">
    <property type="entry name" value="ATP-DEPENDENT DNA HELICASE RECS-RELATED"/>
    <property type="match status" value="1"/>
</dbReference>
<dbReference type="GO" id="GO:0004386">
    <property type="term" value="F:helicase activity"/>
    <property type="evidence" value="ECO:0007669"/>
    <property type="project" value="UniProtKB-KW"/>
</dbReference>
<accession>A0ABP9ZIN6</accession>
<dbReference type="InterPro" id="IPR032284">
    <property type="entry name" value="RecQ_Zn-bd"/>
</dbReference>
<dbReference type="Pfam" id="PF16124">
    <property type="entry name" value="RecQ_Zn_bind"/>
    <property type="match status" value="1"/>
</dbReference>
<keyword evidence="1" id="KW-0547">Nucleotide-binding</keyword>
<comment type="caution">
    <text evidence="10">The sequence shown here is derived from an EMBL/GenBank/DDBJ whole genome shotgun (WGS) entry which is preliminary data.</text>
</comment>
<evidence type="ECO:0000256" key="1">
    <source>
        <dbReference type="ARBA" id="ARBA00022741"/>
    </source>
</evidence>
<reference evidence="10 11" key="1">
    <citation type="submission" date="2024-03" db="EMBL/GenBank/DDBJ databases">
        <title>Inconsistent identification of Apilactobacillus kunkeei-related strains obtained by well-developed overall genome related indices.</title>
        <authorList>
            <person name="Maeno S."/>
            <person name="Endo A."/>
        </authorList>
    </citation>
    <scope>NUCLEOTIDE SEQUENCE [LARGE SCALE GENOMIC DNA]</scope>
    <source>
        <strain evidence="10 11">20H-10</strain>
    </source>
</reference>
<evidence type="ECO:0000256" key="3">
    <source>
        <dbReference type="ARBA" id="ARBA00022806"/>
    </source>
</evidence>
<dbReference type="InterPro" id="IPR027417">
    <property type="entry name" value="P-loop_NTPase"/>
</dbReference>
<dbReference type="InterPro" id="IPR014001">
    <property type="entry name" value="Helicase_ATP-bd"/>
</dbReference>
<dbReference type="InterPro" id="IPR011545">
    <property type="entry name" value="DEAD/DEAH_box_helicase_dom"/>
</dbReference>
<dbReference type="EMBL" id="BAABVV010000037">
    <property type="protein sequence ID" value="GAA6114663.1"/>
    <property type="molecule type" value="Genomic_DNA"/>
</dbReference>
<evidence type="ECO:0000256" key="2">
    <source>
        <dbReference type="ARBA" id="ARBA00022801"/>
    </source>
</evidence>
<dbReference type="InterPro" id="IPR001650">
    <property type="entry name" value="Helicase_C-like"/>
</dbReference>
<feature type="domain" description="Helicase ATP-binding" evidence="8">
    <location>
        <begin position="28"/>
        <end position="195"/>
    </location>
</feature>
<dbReference type="InterPro" id="IPR004589">
    <property type="entry name" value="DNA_helicase_ATP-dep_RecQ"/>
</dbReference>
<evidence type="ECO:0000313" key="10">
    <source>
        <dbReference type="EMBL" id="GAA6114663.1"/>
    </source>
</evidence>
<dbReference type="PROSITE" id="PS00690">
    <property type="entry name" value="DEAH_ATP_HELICASE"/>
    <property type="match status" value="1"/>
</dbReference>
<dbReference type="PROSITE" id="PS51194">
    <property type="entry name" value="HELICASE_CTER"/>
    <property type="match status" value="1"/>
</dbReference>
<evidence type="ECO:0000259" key="8">
    <source>
        <dbReference type="PROSITE" id="PS51192"/>
    </source>
</evidence>
<evidence type="ECO:0000256" key="6">
    <source>
        <dbReference type="ARBA" id="ARBA00044535"/>
    </source>
</evidence>
<dbReference type="NCBIfam" id="TIGR00614">
    <property type="entry name" value="recQ_fam"/>
    <property type="match status" value="1"/>
</dbReference>
<sequence length="481" mass="55812">MIDDISLKSNLKKWFGYAEFRSGQLDVIKALIQKEDTLAVLPTGTGKTLIYQYMGKLNEGTVIIVSPLISLMQDQVDRMRFLGEKRTIALNSSLNWYEKKKITKNLASYKYIYISPEMLSNDEILDNLKKINISLFVVDEAHCINQWGPDFRPEYLNLKRIISFLGSPLTLLLTATASNEVIDDIKNKIGIVNLNVIKYSANRPNIALDVEIIDDRNEKNERLLSLVNEVKKPGIIYFSSKKVANSVCRWLNDQTNLSVEAYHSDIDNDSRYKIQHQFINDKIDVICATSAFGMGIDKDNIRFVIHYHMPSNLESYVQEMGRAGRDGEQSISYILYREKDEVLQYRFIDDAIPTEDMIDFFYRNSKSLLKANLDEKGDLVRYYFEKGYELDETKSIFYNRRNELIASLNDMVEYVHSNGCYRQKLLNHFNEDFNNHDNQCCNGMQTELKLDHMNLISTNKDIKSGEKKEKWQNIIQSLFSN</sequence>
<evidence type="ECO:0000256" key="7">
    <source>
        <dbReference type="ARBA" id="ARBA00044550"/>
    </source>
</evidence>
<protein>
    <recommendedName>
        <fullName evidence="6">ATP-dependent DNA helicase RecQ</fullName>
    </recommendedName>
    <alternativeName>
        <fullName evidence="7">DNA 3'-5' helicase RecQ</fullName>
    </alternativeName>
</protein>
<evidence type="ECO:0000313" key="11">
    <source>
        <dbReference type="Proteomes" id="UP001438112"/>
    </source>
</evidence>
<evidence type="ECO:0000256" key="5">
    <source>
        <dbReference type="ARBA" id="ARBA00023125"/>
    </source>
</evidence>
<dbReference type="Proteomes" id="UP001438112">
    <property type="component" value="Unassembled WGS sequence"/>
</dbReference>
<gene>
    <name evidence="10" type="ORF">AP20H10_10260</name>
</gene>
<dbReference type="SUPFAM" id="SSF52540">
    <property type="entry name" value="P-loop containing nucleoside triphosphate hydrolases"/>
    <property type="match status" value="1"/>
</dbReference>
<keyword evidence="11" id="KW-1185">Reference proteome</keyword>
<dbReference type="Gene3D" id="3.40.50.300">
    <property type="entry name" value="P-loop containing nucleotide triphosphate hydrolases"/>
    <property type="match status" value="2"/>
</dbReference>
<keyword evidence="2" id="KW-0378">Hydrolase</keyword>
<name>A0ABP9ZIN6_9LACO</name>
<dbReference type="SMART" id="SM00490">
    <property type="entry name" value="HELICc"/>
    <property type="match status" value="1"/>
</dbReference>
<keyword evidence="3 10" id="KW-0347">Helicase</keyword>
<evidence type="ECO:0000259" key="9">
    <source>
        <dbReference type="PROSITE" id="PS51194"/>
    </source>
</evidence>
<dbReference type="Pfam" id="PF00270">
    <property type="entry name" value="DEAD"/>
    <property type="match status" value="1"/>
</dbReference>
<keyword evidence="4" id="KW-0067">ATP-binding</keyword>
<dbReference type="Pfam" id="PF00271">
    <property type="entry name" value="Helicase_C"/>
    <property type="match status" value="1"/>
</dbReference>
<keyword evidence="5" id="KW-0238">DNA-binding</keyword>
<evidence type="ECO:0000256" key="4">
    <source>
        <dbReference type="ARBA" id="ARBA00022840"/>
    </source>
</evidence>
<dbReference type="PANTHER" id="PTHR13710">
    <property type="entry name" value="DNA HELICASE RECQ FAMILY MEMBER"/>
    <property type="match status" value="1"/>
</dbReference>
<feature type="domain" description="Helicase C-terminal" evidence="9">
    <location>
        <begin position="222"/>
        <end position="377"/>
    </location>
</feature>
<dbReference type="CDD" id="cd17920">
    <property type="entry name" value="DEXHc_RecQ"/>
    <property type="match status" value="1"/>
</dbReference>
<organism evidence="10 11">
    <name type="scientific">Apilactobacillus apinorum</name>
    <dbReference type="NCBI Taxonomy" id="1218495"/>
    <lineage>
        <taxon>Bacteria</taxon>
        <taxon>Bacillati</taxon>
        <taxon>Bacillota</taxon>
        <taxon>Bacilli</taxon>
        <taxon>Lactobacillales</taxon>
        <taxon>Lactobacillaceae</taxon>
        <taxon>Apilactobacillus</taxon>
    </lineage>
</organism>
<proteinExistence type="predicted"/>